<name>A0A2R3UAI5_9VIRU</name>
<sequence length="278" mass="30246">MIDPFFGGLMTAGISTLSNIFGTQQNNRNALQMQQQAQEFNKEQTLQAQDYNTSMVKQQQAFQENMSSTAYQRSRADMEKAGLNPILAAGAGGASTPGGASIASPSPIPTQPAQKQSAFKDLGSGIEKAISSAIQMQTFDKMVDEIANLKATNLNIKANTAVANQQEGLTKARKLTEQAETQIRNEQVTNAKFHALDAQQQINLLRTKGGEMLNQGGAIGKKLGDMLAPARTFTNSAMEVYRGLRSPSINRRFPGSTTTKTDEFGNVRTERRTYDKDD</sequence>
<reference evidence="2" key="1">
    <citation type="submission" date="2018-03" db="EMBL/GenBank/DDBJ databases">
        <title>Twenty-four Novel Viral Genomes identified from the Dushanzi Mud Volcanic Sediment in Xinjiang, China.</title>
        <authorList>
            <person name="Han L."/>
        </authorList>
    </citation>
    <scope>NUCLEOTIDE SEQUENCE</scope>
</reference>
<feature type="region of interest" description="Disordered" evidence="1">
    <location>
        <begin position="89"/>
        <end position="117"/>
    </location>
</feature>
<protein>
    <submittedName>
        <fullName evidence="2">DNA pilot protein VP2</fullName>
    </submittedName>
</protein>
<dbReference type="EMBL" id="MH029533">
    <property type="protein sequence ID" value="AVQ10288.1"/>
    <property type="molecule type" value="Genomic_DNA"/>
</dbReference>
<evidence type="ECO:0000313" key="2">
    <source>
        <dbReference type="EMBL" id="AVQ10288.1"/>
    </source>
</evidence>
<proteinExistence type="predicted"/>
<organism evidence="2">
    <name type="scientific">Gokushovirinae environmental samples</name>
    <dbReference type="NCBI Taxonomy" id="1478972"/>
    <lineage>
        <taxon>Viruses</taxon>
        <taxon>Monodnaviria</taxon>
        <taxon>Sangervirae</taxon>
        <taxon>Phixviricota</taxon>
        <taxon>Malgrandaviricetes</taxon>
        <taxon>Petitvirales</taxon>
        <taxon>Microviridae</taxon>
        <taxon>environmental samples</taxon>
    </lineage>
</organism>
<accession>A0A2R3UAI5</accession>
<feature type="compositionally biased region" description="Basic and acidic residues" evidence="1">
    <location>
        <begin position="260"/>
        <end position="278"/>
    </location>
</feature>
<feature type="region of interest" description="Disordered" evidence="1">
    <location>
        <begin position="249"/>
        <end position="278"/>
    </location>
</feature>
<evidence type="ECO:0000256" key="1">
    <source>
        <dbReference type="SAM" id="MobiDB-lite"/>
    </source>
</evidence>